<evidence type="ECO:0000256" key="1">
    <source>
        <dbReference type="SAM" id="SignalP"/>
    </source>
</evidence>
<gene>
    <name evidence="2" type="ORF">J2S19_003776</name>
</gene>
<feature type="chain" id="PRO_5046234799" description="DUF1672 family protein" evidence="1">
    <location>
        <begin position="24"/>
        <end position="267"/>
    </location>
</feature>
<evidence type="ECO:0000313" key="3">
    <source>
        <dbReference type="Proteomes" id="UP001234495"/>
    </source>
</evidence>
<evidence type="ECO:0008006" key="4">
    <source>
        <dbReference type="Google" id="ProtNLM"/>
    </source>
</evidence>
<dbReference type="PROSITE" id="PS51257">
    <property type="entry name" value="PROKAR_LIPOPROTEIN"/>
    <property type="match status" value="1"/>
</dbReference>
<keyword evidence="3" id="KW-1185">Reference proteome</keyword>
<keyword evidence="1" id="KW-0732">Signal</keyword>
<dbReference type="Proteomes" id="UP001234495">
    <property type="component" value="Unassembled WGS sequence"/>
</dbReference>
<evidence type="ECO:0000313" key="2">
    <source>
        <dbReference type="EMBL" id="MDQ0232465.1"/>
    </source>
</evidence>
<protein>
    <recommendedName>
        <fullName evidence="4">DUF1672 family protein</fullName>
    </recommendedName>
</protein>
<reference evidence="2 3" key="1">
    <citation type="submission" date="2023-07" db="EMBL/GenBank/DDBJ databases">
        <title>Genomic Encyclopedia of Type Strains, Phase IV (KMG-IV): sequencing the most valuable type-strain genomes for metagenomic binning, comparative biology and taxonomic classification.</title>
        <authorList>
            <person name="Goeker M."/>
        </authorList>
    </citation>
    <scope>NUCLEOTIDE SEQUENCE [LARGE SCALE GENOMIC DNA]</scope>
    <source>
        <strain evidence="2 3">DSM 29005</strain>
    </source>
</reference>
<name>A0ABT9ZJJ5_9BACI</name>
<sequence>MKKPLLYLISALTIALTGCVSNAARDYKNDKEVQSSITNQIVEKGKETYYIELEPDIDNIKFGVHMGIPLINDNQIIVPVKTKGKPVYTFKAKVNLEDNEQTKVITSIDIGNGGYGMGVFEEYLLSTIFSKKHEKVFEELKNSQSCVIIHRIEVSPKRFDDLETSKQMKKEFATDYEEGRFANTKEYDGLLEKYMKEKDVHTNEPYYPEVTIELTSGSKANFNELVHYVEKTTNLPYAEYSISMYSTLNRDENYHEIVLKNRENESK</sequence>
<organism evidence="2 3">
    <name type="scientific">Metabacillus malikii</name>
    <dbReference type="NCBI Taxonomy" id="1504265"/>
    <lineage>
        <taxon>Bacteria</taxon>
        <taxon>Bacillati</taxon>
        <taxon>Bacillota</taxon>
        <taxon>Bacilli</taxon>
        <taxon>Bacillales</taxon>
        <taxon>Bacillaceae</taxon>
        <taxon>Metabacillus</taxon>
    </lineage>
</organism>
<accession>A0ABT9ZJJ5</accession>
<proteinExistence type="predicted"/>
<comment type="caution">
    <text evidence="2">The sequence shown here is derived from an EMBL/GenBank/DDBJ whole genome shotgun (WGS) entry which is preliminary data.</text>
</comment>
<dbReference type="RefSeq" id="WP_307344478.1">
    <property type="nucleotide sequence ID" value="NZ_JAUSUD010000021.1"/>
</dbReference>
<dbReference type="EMBL" id="JAUSUD010000021">
    <property type="protein sequence ID" value="MDQ0232465.1"/>
    <property type="molecule type" value="Genomic_DNA"/>
</dbReference>
<feature type="signal peptide" evidence="1">
    <location>
        <begin position="1"/>
        <end position="23"/>
    </location>
</feature>